<dbReference type="EMBL" id="QHKM01000001">
    <property type="protein sequence ID" value="RAK70170.1"/>
    <property type="molecule type" value="Genomic_DNA"/>
</dbReference>
<evidence type="ECO:0008006" key="4">
    <source>
        <dbReference type="Google" id="ProtNLM"/>
    </source>
</evidence>
<keyword evidence="1" id="KW-1133">Transmembrane helix</keyword>
<dbReference type="AlphaFoldDB" id="A0A328BSA5"/>
<name>A0A328BSA5_9BACT</name>
<organism evidence="2 3">
    <name type="scientific">Hymenobacter edaphi</name>
    <dbReference type="NCBI Taxonomy" id="2211146"/>
    <lineage>
        <taxon>Bacteria</taxon>
        <taxon>Pseudomonadati</taxon>
        <taxon>Bacteroidota</taxon>
        <taxon>Cytophagia</taxon>
        <taxon>Cytophagales</taxon>
        <taxon>Hymenobacteraceae</taxon>
        <taxon>Hymenobacter</taxon>
    </lineage>
</organism>
<evidence type="ECO:0000313" key="3">
    <source>
        <dbReference type="Proteomes" id="UP000248553"/>
    </source>
</evidence>
<comment type="caution">
    <text evidence="2">The sequence shown here is derived from an EMBL/GenBank/DDBJ whole genome shotgun (WGS) entry which is preliminary data.</text>
</comment>
<accession>A0A328BSA5</accession>
<sequence length="147" mass="16849">MVTFKLRMPTNYSAVGATAVGGIGFGLYQIYQWFRGRALRRHGKPVTATIRRVVRRPLARPPQLRLEVAYRTEPGTRHHAVLNVPDTVYFQYAEGEEIALWYHPRRPEQVEPEARLLDADSDSPLYTGVLLVVVFSYFLHEAVQALR</sequence>
<evidence type="ECO:0000256" key="1">
    <source>
        <dbReference type="SAM" id="Phobius"/>
    </source>
</evidence>
<keyword evidence="1" id="KW-0472">Membrane</keyword>
<keyword evidence="1" id="KW-0812">Transmembrane</keyword>
<feature type="transmembrane region" description="Helical" evidence="1">
    <location>
        <begin position="12"/>
        <end position="31"/>
    </location>
</feature>
<protein>
    <recommendedName>
        <fullName evidence="4">DUF3592 domain-containing protein</fullName>
    </recommendedName>
</protein>
<proteinExistence type="predicted"/>
<dbReference type="Proteomes" id="UP000248553">
    <property type="component" value="Unassembled WGS sequence"/>
</dbReference>
<keyword evidence="3" id="KW-1185">Reference proteome</keyword>
<evidence type="ECO:0000313" key="2">
    <source>
        <dbReference type="EMBL" id="RAK70170.1"/>
    </source>
</evidence>
<gene>
    <name evidence="2" type="ORF">DLM85_04790</name>
</gene>
<reference evidence="3" key="1">
    <citation type="submission" date="2018-05" db="EMBL/GenBank/DDBJ databases">
        <authorList>
            <person name="Nie L."/>
        </authorList>
    </citation>
    <scope>NUCLEOTIDE SEQUENCE [LARGE SCALE GENOMIC DNA]</scope>
    <source>
        <strain evidence="3">NL</strain>
    </source>
</reference>